<dbReference type="NCBIfam" id="TIGR00049">
    <property type="entry name" value="iron-sulfur cluster assembly accessory protein"/>
    <property type="match status" value="1"/>
</dbReference>
<dbReference type="GO" id="GO:0016226">
    <property type="term" value="P:iron-sulfur cluster assembly"/>
    <property type="evidence" value="ECO:0007669"/>
    <property type="project" value="InterPro"/>
</dbReference>
<dbReference type="InterPro" id="IPR000361">
    <property type="entry name" value="ATAP_core_dom"/>
</dbReference>
<feature type="domain" description="Core" evidence="1">
    <location>
        <begin position="6"/>
        <end position="106"/>
    </location>
</feature>
<dbReference type="Pfam" id="PF01521">
    <property type="entry name" value="Fe-S_biosyn"/>
    <property type="match status" value="1"/>
</dbReference>
<dbReference type="PANTHER" id="PTHR43011:SF1">
    <property type="entry name" value="IRON-SULFUR CLUSTER ASSEMBLY 2 HOMOLOG, MITOCHONDRIAL"/>
    <property type="match status" value="1"/>
</dbReference>
<evidence type="ECO:0000313" key="2">
    <source>
        <dbReference type="EMBL" id="VFP81434.1"/>
    </source>
</evidence>
<reference evidence="2 3" key="1">
    <citation type="submission" date="2019-02" db="EMBL/GenBank/DDBJ databases">
        <authorList>
            <person name="Manzano-Marin A."/>
            <person name="Manzano-Marin A."/>
        </authorList>
    </citation>
    <scope>NUCLEOTIDE SEQUENCE [LARGE SCALE GENOMIC DNA]</scope>
    <source>
        <strain evidence="2 3">BuCicurvipes</strain>
    </source>
</reference>
<organism evidence="2 3">
    <name type="scientific">Buchnera aphidicola</name>
    <name type="common">Cinara curvipes</name>
    <dbReference type="NCBI Taxonomy" id="2518975"/>
    <lineage>
        <taxon>Bacteria</taxon>
        <taxon>Pseudomonadati</taxon>
        <taxon>Pseudomonadota</taxon>
        <taxon>Gammaproteobacteria</taxon>
        <taxon>Enterobacterales</taxon>
        <taxon>Erwiniaceae</taxon>
        <taxon>Buchnera</taxon>
    </lineage>
</organism>
<gene>
    <name evidence="2" type="primary">erpA</name>
    <name evidence="2" type="ORF">BUCICURV3402_140</name>
</gene>
<dbReference type="GO" id="GO:0051537">
    <property type="term" value="F:2 iron, 2 sulfur cluster binding"/>
    <property type="evidence" value="ECO:0007669"/>
    <property type="project" value="UniProtKB-ARBA"/>
</dbReference>
<evidence type="ECO:0000259" key="1">
    <source>
        <dbReference type="Pfam" id="PF01521"/>
    </source>
</evidence>
<dbReference type="EMBL" id="LR217710">
    <property type="protein sequence ID" value="VFP81434.1"/>
    <property type="molecule type" value="Genomic_DNA"/>
</dbReference>
<dbReference type="GO" id="GO:0005506">
    <property type="term" value="F:iron ion binding"/>
    <property type="evidence" value="ECO:0007669"/>
    <property type="project" value="TreeGrafter"/>
</dbReference>
<dbReference type="PROSITE" id="PS01152">
    <property type="entry name" value="HESB"/>
    <property type="match status" value="1"/>
</dbReference>
<name>A0A451D6U9_9GAMM</name>
<sequence>MSTYPLNITIKAINRIKKLLIIKKNLQLKLRIYITGGGCSGFQYGFELEKFIKNDDIHIVQSGIEIIIDPISFQYLNGGKIDYIENLAGSKFIVINPNAQTTCGCGLSFSI</sequence>
<proteinExistence type="predicted"/>
<dbReference type="PANTHER" id="PTHR43011">
    <property type="entry name" value="IRON-SULFUR CLUSTER ASSEMBLY 2 HOMOLOG, MITOCHONDRIAL"/>
    <property type="match status" value="1"/>
</dbReference>
<evidence type="ECO:0000313" key="3">
    <source>
        <dbReference type="Proteomes" id="UP000294344"/>
    </source>
</evidence>
<dbReference type="NCBIfam" id="NF010147">
    <property type="entry name" value="PRK13623.1"/>
    <property type="match status" value="1"/>
</dbReference>
<dbReference type="AlphaFoldDB" id="A0A451D6U9"/>
<dbReference type="Gene3D" id="2.60.300.12">
    <property type="entry name" value="HesB-like domain"/>
    <property type="match status" value="1"/>
</dbReference>
<dbReference type="SUPFAM" id="SSF89360">
    <property type="entry name" value="HesB-like domain"/>
    <property type="match status" value="1"/>
</dbReference>
<dbReference type="GO" id="GO:0005829">
    <property type="term" value="C:cytosol"/>
    <property type="evidence" value="ECO:0007669"/>
    <property type="project" value="TreeGrafter"/>
</dbReference>
<dbReference type="GO" id="GO:0051539">
    <property type="term" value="F:4 iron, 4 sulfur cluster binding"/>
    <property type="evidence" value="ECO:0007669"/>
    <property type="project" value="TreeGrafter"/>
</dbReference>
<dbReference type="OrthoDB" id="9801228at2"/>
<dbReference type="Proteomes" id="UP000294344">
    <property type="component" value="Chromosome"/>
</dbReference>
<dbReference type="InterPro" id="IPR035903">
    <property type="entry name" value="HesB-like_dom_sf"/>
</dbReference>
<dbReference type="InterPro" id="IPR016092">
    <property type="entry name" value="ATAP"/>
</dbReference>
<dbReference type="InterPro" id="IPR017870">
    <property type="entry name" value="FeS_cluster_insertion_CS"/>
</dbReference>
<dbReference type="RefSeq" id="WP_154029197.1">
    <property type="nucleotide sequence ID" value="NZ_LR217710.1"/>
</dbReference>
<protein>
    <submittedName>
        <fullName evidence="2">Iron-sulfur cluster insertion protein ErpA</fullName>
    </submittedName>
</protein>
<accession>A0A451D6U9</accession>